<evidence type="ECO:0000256" key="2">
    <source>
        <dbReference type="ARBA" id="ARBA00011006"/>
    </source>
</evidence>
<comment type="subcellular location">
    <subcellularLocation>
        <location evidence="1">Cell membrane</location>
        <topology evidence="1">Multi-pass membrane protein</topology>
    </subcellularLocation>
</comment>
<evidence type="ECO:0000256" key="7">
    <source>
        <dbReference type="SAM" id="Phobius"/>
    </source>
</evidence>
<evidence type="ECO:0000256" key="1">
    <source>
        <dbReference type="ARBA" id="ARBA00004651"/>
    </source>
</evidence>
<dbReference type="OrthoDB" id="9815411at2"/>
<dbReference type="EMBL" id="NPKH01000028">
    <property type="protein sequence ID" value="PAP93095.1"/>
    <property type="molecule type" value="Genomic_DNA"/>
</dbReference>
<organism evidence="8 9">
    <name type="scientific">Mesorhizobium wenxiniae</name>
    <dbReference type="NCBI Taxonomy" id="2014805"/>
    <lineage>
        <taxon>Bacteria</taxon>
        <taxon>Pseudomonadati</taxon>
        <taxon>Pseudomonadota</taxon>
        <taxon>Alphaproteobacteria</taxon>
        <taxon>Hyphomicrobiales</taxon>
        <taxon>Phyllobacteriaceae</taxon>
        <taxon>Mesorhizobium</taxon>
    </lineage>
</organism>
<feature type="transmembrane region" description="Helical" evidence="7">
    <location>
        <begin position="6"/>
        <end position="25"/>
    </location>
</feature>
<dbReference type="GO" id="GO:0005886">
    <property type="term" value="C:plasma membrane"/>
    <property type="evidence" value="ECO:0007669"/>
    <property type="project" value="UniProtKB-SubCell"/>
</dbReference>
<keyword evidence="3" id="KW-1003">Cell membrane</keyword>
<evidence type="ECO:0000313" key="9">
    <source>
        <dbReference type="Proteomes" id="UP000215931"/>
    </source>
</evidence>
<reference evidence="8 9" key="1">
    <citation type="submission" date="2017-08" db="EMBL/GenBank/DDBJ databases">
        <title>Mesorhizobium wenxinae sp. nov., a novel rhizobial species isolated from root nodules of chickpea (Cicer arietinum L.).</title>
        <authorList>
            <person name="Zhang J."/>
        </authorList>
    </citation>
    <scope>NUCLEOTIDE SEQUENCE [LARGE SCALE GENOMIC DNA]</scope>
    <source>
        <strain evidence="9">WYCCWR 10019</strain>
    </source>
</reference>
<dbReference type="InterPro" id="IPR007341">
    <property type="entry name" value="Transgly_assoc"/>
</dbReference>
<evidence type="ECO:0000256" key="6">
    <source>
        <dbReference type="ARBA" id="ARBA00023136"/>
    </source>
</evidence>
<dbReference type="Pfam" id="PF04226">
    <property type="entry name" value="Transgly_assoc"/>
    <property type="match status" value="1"/>
</dbReference>
<name>A0A271KDI5_9HYPH</name>
<accession>A0A271KDI5</accession>
<sequence>MDVNGVGWIAAIIIGGLAGWLAEMFMKSNMGILMNIILGIVGAIVLNAILQALNIGVFGAGWIAYLITGFIGACLLIWVGRMVRR</sequence>
<comment type="similarity">
    <text evidence="2">Belongs to the UPF0410 family.</text>
</comment>
<dbReference type="PANTHER" id="PTHR33884">
    <property type="entry name" value="UPF0410 PROTEIN YMGE"/>
    <property type="match status" value="1"/>
</dbReference>
<protein>
    <submittedName>
        <fullName evidence="8">GlsB/YeaQ/YmgE family stress response membrane protein</fullName>
    </submittedName>
</protein>
<comment type="caution">
    <text evidence="8">The sequence shown here is derived from an EMBL/GenBank/DDBJ whole genome shotgun (WGS) entry which is preliminary data.</text>
</comment>
<dbReference type="Proteomes" id="UP000215931">
    <property type="component" value="Unassembled WGS sequence"/>
</dbReference>
<keyword evidence="4 7" id="KW-0812">Transmembrane</keyword>
<evidence type="ECO:0000256" key="3">
    <source>
        <dbReference type="ARBA" id="ARBA00022475"/>
    </source>
</evidence>
<dbReference type="RefSeq" id="WP_095520614.1">
    <property type="nucleotide sequence ID" value="NZ_NPKH01000028.1"/>
</dbReference>
<evidence type="ECO:0000256" key="4">
    <source>
        <dbReference type="ARBA" id="ARBA00022692"/>
    </source>
</evidence>
<dbReference type="PANTHER" id="PTHR33884:SF3">
    <property type="entry name" value="UPF0410 PROTEIN YMGE"/>
    <property type="match status" value="1"/>
</dbReference>
<keyword evidence="5 7" id="KW-1133">Transmembrane helix</keyword>
<proteinExistence type="inferred from homology"/>
<evidence type="ECO:0000256" key="5">
    <source>
        <dbReference type="ARBA" id="ARBA00022989"/>
    </source>
</evidence>
<gene>
    <name evidence="8" type="ORF">CIT31_23575</name>
</gene>
<feature type="transmembrane region" description="Helical" evidence="7">
    <location>
        <begin position="59"/>
        <end position="79"/>
    </location>
</feature>
<dbReference type="AlphaFoldDB" id="A0A271KDI5"/>
<feature type="transmembrane region" description="Helical" evidence="7">
    <location>
        <begin position="32"/>
        <end position="53"/>
    </location>
</feature>
<evidence type="ECO:0000313" key="8">
    <source>
        <dbReference type="EMBL" id="PAP93095.1"/>
    </source>
</evidence>
<keyword evidence="6 7" id="KW-0472">Membrane</keyword>
<keyword evidence="9" id="KW-1185">Reference proteome</keyword>